<protein>
    <submittedName>
        <fullName evidence="1">Uncharacterized protein</fullName>
    </submittedName>
</protein>
<sequence>MRLLVPASNMQRLSWEPTQCWLWRLGAEPLLLTTPYQLNPSLVSAEGRFLTTGSSAGKNTSVQIQAVDSDMMCESPQDVYAKYLPSNHGYPLWFPEPSSTLPSSYKADGLQIGDVGYVDGDGAFNVLFNISFRPNHALNQRLGVSSTFDPVGLDANYDVNVKLNAIPLGCSITSPGITQPTQTSQRVGHYEFTPSSTKGAILILPDGAASYNLSAPANERFRKLAMEHAFDWYQIVQEHCGESVRNGSLYLLTGFYKAPSWSLASFHDGTGTEDRHIWVVPREGERKAAGRVWRHTFPLQYRDGPESAQYGSVNQTVFIRGFKIAVRDDVLGWLSQKPDLLPVPAVPPRKAPCGFARFLVRLLGKKNTSKRRHKVDGTADVNHVPRLSQPFHPSDNINRYLLDKDPNALVAVTHDSEWMTLIETGELSPGDLTQRDRLEKALSKYYSLHSQPEDSAVCLQGNRMSVALIDICGRASN</sequence>
<dbReference type="AlphaFoldDB" id="A0AAD4BB16"/>
<organism evidence="1 2">
    <name type="scientific">Boletus edulis BED1</name>
    <dbReference type="NCBI Taxonomy" id="1328754"/>
    <lineage>
        <taxon>Eukaryota</taxon>
        <taxon>Fungi</taxon>
        <taxon>Dikarya</taxon>
        <taxon>Basidiomycota</taxon>
        <taxon>Agaricomycotina</taxon>
        <taxon>Agaricomycetes</taxon>
        <taxon>Agaricomycetidae</taxon>
        <taxon>Boletales</taxon>
        <taxon>Boletineae</taxon>
        <taxon>Boletaceae</taxon>
        <taxon>Boletoideae</taxon>
        <taxon>Boletus</taxon>
    </lineage>
</organism>
<reference evidence="1" key="2">
    <citation type="journal article" date="2020" name="Nat. Commun.">
        <title>Large-scale genome sequencing of mycorrhizal fungi provides insights into the early evolution of symbiotic traits.</title>
        <authorList>
            <person name="Miyauchi S."/>
            <person name="Kiss E."/>
            <person name="Kuo A."/>
            <person name="Drula E."/>
            <person name="Kohler A."/>
            <person name="Sanchez-Garcia M."/>
            <person name="Morin E."/>
            <person name="Andreopoulos B."/>
            <person name="Barry K.W."/>
            <person name="Bonito G."/>
            <person name="Buee M."/>
            <person name="Carver A."/>
            <person name="Chen C."/>
            <person name="Cichocki N."/>
            <person name="Clum A."/>
            <person name="Culley D."/>
            <person name="Crous P.W."/>
            <person name="Fauchery L."/>
            <person name="Girlanda M."/>
            <person name="Hayes R.D."/>
            <person name="Keri Z."/>
            <person name="LaButti K."/>
            <person name="Lipzen A."/>
            <person name="Lombard V."/>
            <person name="Magnuson J."/>
            <person name="Maillard F."/>
            <person name="Murat C."/>
            <person name="Nolan M."/>
            <person name="Ohm R.A."/>
            <person name="Pangilinan J."/>
            <person name="Pereira M.F."/>
            <person name="Perotto S."/>
            <person name="Peter M."/>
            <person name="Pfister S."/>
            <person name="Riley R."/>
            <person name="Sitrit Y."/>
            <person name="Stielow J.B."/>
            <person name="Szollosi G."/>
            <person name="Zifcakova L."/>
            <person name="Stursova M."/>
            <person name="Spatafora J.W."/>
            <person name="Tedersoo L."/>
            <person name="Vaario L.M."/>
            <person name="Yamada A."/>
            <person name="Yan M."/>
            <person name="Wang P."/>
            <person name="Xu J."/>
            <person name="Bruns T."/>
            <person name="Baldrian P."/>
            <person name="Vilgalys R."/>
            <person name="Dunand C."/>
            <person name="Henrissat B."/>
            <person name="Grigoriev I.V."/>
            <person name="Hibbett D."/>
            <person name="Nagy L.G."/>
            <person name="Martin F.M."/>
        </authorList>
    </citation>
    <scope>NUCLEOTIDE SEQUENCE</scope>
    <source>
        <strain evidence="1">BED1</strain>
    </source>
</reference>
<name>A0AAD4BB16_BOLED</name>
<evidence type="ECO:0000313" key="1">
    <source>
        <dbReference type="EMBL" id="KAF8415203.1"/>
    </source>
</evidence>
<dbReference type="EMBL" id="WHUW01000361">
    <property type="protein sequence ID" value="KAF8415203.1"/>
    <property type="molecule type" value="Genomic_DNA"/>
</dbReference>
<keyword evidence="2" id="KW-1185">Reference proteome</keyword>
<reference evidence="1" key="1">
    <citation type="submission" date="2019-10" db="EMBL/GenBank/DDBJ databases">
        <authorList>
            <consortium name="DOE Joint Genome Institute"/>
            <person name="Kuo A."/>
            <person name="Miyauchi S."/>
            <person name="Kiss E."/>
            <person name="Drula E."/>
            <person name="Kohler A."/>
            <person name="Sanchez-Garcia M."/>
            <person name="Andreopoulos B."/>
            <person name="Barry K.W."/>
            <person name="Bonito G."/>
            <person name="Buee M."/>
            <person name="Carver A."/>
            <person name="Chen C."/>
            <person name="Cichocki N."/>
            <person name="Clum A."/>
            <person name="Culley D."/>
            <person name="Crous P.W."/>
            <person name="Fauchery L."/>
            <person name="Girlanda M."/>
            <person name="Hayes R."/>
            <person name="Keri Z."/>
            <person name="LaButti K."/>
            <person name="Lipzen A."/>
            <person name="Lombard V."/>
            <person name="Magnuson J."/>
            <person name="Maillard F."/>
            <person name="Morin E."/>
            <person name="Murat C."/>
            <person name="Nolan M."/>
            <person name="Ohm R."/>
            <person name="Pangilinan J."/>
            <person name="Pereira M."/>
            <person name="Perotto S."/>
            <person name="Peter M."/>
            <person name="Riley R."/>
            <person name="Sitrit Y."/>
            <person name="Stielow B."/>
            <person name="Szollosi G."/>
            <person name="Zifcakova L."/>
            <person name="Stursova M."/>
            <person name="Spatafora J.W."/>
            <person name="Tedersoo L."/>
            <person name="Vaario L.-M."/>
            <person name="Yamada A."/>
            <person name="Yan M."/>
            <person name="Wang P."/>
            <person name="Xu J."/>
            <person name="Bruns T."/>
            <person name="Baldrian P."/>
            <person name="Vilgalys R."/>
            <person name="Henrissat B."/>
            <person name="Grigoriev I.V."/>
            <person name="Hibbett D."/>
            <person name="Nagy L.G."/>
            <person name="Martin F.M."/>
        </authorList>
    </citation>
    <scope>NUCLEOTIDE SEQUENCE</scope>
    <source>
        <strain evidence="1">BED1</strain>
    </source>
</reference>
<comment type="caution">
    <text evidence="1">The sequence shown here is derived from an EMBL/GenBank/DDBJ whole genome shotgun (WGS) entry which is preliminary data.</text>
</comment>
<gene>
    <name evidence="1" type="ORF">L210DRAFT_2747694</name>
</gene>
<dbReference type="Proteomes" id="UP001194468">
    <property type="component" value="Unassembled WGS sequence"/>
</dbReference>
<evidence type="ECO:0000313" key="2">
    <source>
        <dbReference type="Proteomes" id="UP001194468"/>
    </source>
</evidence>
<accession>A0AAD4BB16</accession>
<proteinExistence type="predicted"/>